<dbReference type="Proteomes" id="UP001596201">
    <property type="component" value="Unassembled WGS sequence"/>
</dbReference>
<name>A0ABD5RG19_9EURY</name>
<reference evidence="1 2" key="1">
    <citation type="journal article" date="2019" name="Int. J. Syst. Evol. Microbiol.">
        <title>The Global Catalogue of Microorganisms (GCM) 10K type strain sequencing project: providing services to taxonomists for standard genome sequencing and annotation.</title>
        <authorList>
            <consortium name="The Broad Institute Genomics Platform"/>
            <consortium name="The Broad Institute Genome Sequencing Center for Infectious Disease"/>
            <person name="Wu L."/>
            <person name="Ma J."/>
        </authorList>
    </citation>
    <scope>NUCLEOTIDE SEQUENCE [LARGE SCALE GENOMIC DNA]</scope>
    <source>
        <strain evidence="1 2">CGMCC 1.12237</strain>
    </source>
</reference>
<comment type="caution">
    <text evidence="1">The sequence shown here is derived from an EMBL/GenBank/DDBJ whole genome shotgun (WGS) entry which is preliminary data.</text>
</comment>
<dbReference type="AlphaFoldDB" id="A0ABD5RG19"/>
<evidence type="ECO:0000313" key="1">
    <source>
        <dbReference type="EMBL" id="MFC5368909.1"/>
    </source>
</evidence>
<proteinExistence type="predicted"/>
<accession>A0ABD5RG19</accession>
<organism evidence="1 2">
    <name type="scientific">Salinirubrum litoreum</name>
    <dbReference type="NCBI Taxonomy" id="1126234"/>
    <lineage>
        <taxon>Archaea</taxon>
        <taxon>Methanobacteriati</taxon>
        <taxon>Methanobacteriota</taxon>
        <taxon>Stenosarchaea group</taxon>
        <taxon>Halobacteria</taxon>
        <taxon>Halobacteriales</taxon>
        <taxon>Haloferacaceae</taxon>
        <taxon>Salinirubrum</taxon>
    </lineage>
</organism>
<keyword evidence="2" id="KW-1185">Reference proteome</keyword>
<dbReference type="EMBL" id="JBHSKX010000004">
    <property type="protein sequence ID" value="MFC5368909.1"/>
    <property type="molecule type" value="Genomic_DNA"/>
</dbReference>
<protein>
    <submittedName>
        <fullName evidence="1">Uncharacterized protein</fullName>
    </submittedName>
</protein>
<sequence>MSPGLDGLVADAMSALPDTDVLSAPISVSERVEVVYELDPRVTP</sequence>
<evidence type="ECO:0000313" key="2">
    <source>
        <dbReference type="Proteomes" id="UP001596201"/>
    </source>
</evidence>
<gene>
    <name evidence="1" type="ORF">ACFPJ5_18440</name>
</gene>
<dbReference type="RefSeq" id="WP_264475112.1">
    <property type="nucleotide sequence ID" value="NZ_JAJCVJ010000003.1"/>
</dbReference>